<dbReference type="SUPFAM" id="SSF52821">
    <property type="entry name" value="Rhodanese/Cell cycle control phosphatase"/>
    <property type="match status" value="1"/>
</dbReference>
<dbReference type="AlphaFoldDB" id="A0A1H2VJ31"/>
<feature type="chain" id="PRO_5011501756" evidence="1">
    <location>
        <begin position="28"/>
        <end position="145"/>
    </location>
</feature>
<dbReference type="GO" id="GO:0016740">
    <property type="term" value="F:transferase activity"/>
    <property type="evidence" value="ECO:0007669"/>
    <property type="project" value="UniProtKB-KW"/>
</dbReference>
<organism evidence="3 4">
    <name type="scientific">Thiocapsa roseopersicina</name>
    <dbReference type="NCBI Taxonomy" id="1058"/>
    <lineage>
        <taxon>Bacteria</taxon>
        <taxon>Pseudomonadati</taxon>
        <taxon>Pseudomonadota</taxon>
        <taxon>Gammaproteobacteria</taxon>
        <taxon>Chromatiales</taxon>
        <taxon>Chromatiaceae</taxon>
        <taxon>Thiocapsa</taxon>
    </lineage>
</organism>
<evidence type="ECO:0000259" key="2">
    <source>
        <dbReference type="PROSITE" id="PS50206"/>
    </source>
</evidence>
<name>A0A1H2VJ31_THIRO</name>
<evidence type="ECO:0000313" key="3">
    <source>
        <dbReference type="EMBL" id="SDW68352.1"/>
    </source>
</evidence>
<evidence type="ECO:0000256" key="1">
    <source>
        <dbReference type="SAM" id="SignalP"/>
    </source>
</evidence>
<dbReference type="InterPro" id="IPR036873">
    <property type="entry name" value="Rhodanese-like_dom_sf"/>
</dbReference>
<dbReference type="InterPro" id="IPR001763">
    <property type="entry name" value="Rhodanese-like_dom"/>
</dbReference>
<dbReference type="PROSITE" id="PS50206">
    <property type="entry name" value="RHODANESE_3"/>
    <property type="match status" value="1"/>
</dbReference>
<dbReference type="OrthoDB" id="9814548at2"/>
<feature type="domain" description="Rhodanese" evidence="2">
    <location>
        <begin position="41"/>
        <end position="141"/>
    </location>
</feature>
<gene>
    <name evidence="3" type="ORF">SAMN05421783_10744</name>
</gene>
<proteinExistence type="predicted"/>
<dbReference type="Gene3D" id="3.40.250.10">
    <property type="entry name" value="Rhodanese-like domain"/>
    <property type="match status" value="1"/>
</dbReference>
<keyword evidence="1" id="KW-0732">Signal</keyword>
<dbReference type="SMART" id="SM00450">
    <property type="entry name" value="RHOD"/>
    <property type="match status" value="1"/>
</dbReference>
<protein>
    <submittedName>
        <fullName evidence="3">Rhodanese-related sulfurtransferase</fullName>
    </submittedName>
</protein>
<dbReference type="Proteomes" id="UP000198816">
    <property type="component" value="Unassembled WGS sequence"/>
</dbReference>
<dbReference type="STRING" id="1058.SAMN05421783_10744"/>
<reference evidence="4" key="1">
    <citation type="submission" date="2016-10" db="EMBL/GenBank/DDBJ databases">
        <authorList>
            <person name="Varghese N."/>
            <person name="Submissions S."/>
        </authorList>
    </citation>
    <scope>NUCLEOTIDE SEQUENCE [LARGE SCALE GENOMIC DNA]</scope>
    <source>
        <strain evidence="4">DSM 217</strain>
    </source>
</reference>
<dbReference type="Pfam" id="PF00581">
    <property type="entry name" value="Rhodanese"/>
    <property type="match status" value="1"/>
</dbReference>
<dbReference type="EMBL" id="FNNZ01000007">
    <property type="protein sequence ID" value="SDW68352.1"/>
    <property type="molecule type" value="Genomic_DNA"/>
</dbReference>
<feature type="signal peptide" evidence="1">
    <location>
        <begin position="1"/>
        <end position="27"/>
    </location>
</feature>
<keyword evidence="3" id="KW-0808">Transferase</keyword>
<keyword evidence="4" id="KW-1185">Reference proteome</keyword>
<evidence type="ECO:0000313" key="4">
    <source>
        <dbReference type="Proteomes" id="UP000198816"/>
    </source>
</evidence>
<sequence>MSVLRSVRPHTVVVLVALFLISGAAQAGSTLSATEALEKTRAGEITFIDIRTPAEWRQTGVAAGALTLDMTAPTFVQDVAKAVEGDRNAPIVLICRTGNRTGYTRDALEKLGFTNVSHVAEGMAGSKAGPGWVRRGLPVESCKTC</sequence>
<accession>A0A1H2VJ31</accession>